<dbReference type="SMART" id="SM00342">
    <property type="entry name" value="HTH_ARAC"/>
    <property type="match status" value="1"/>
</dbReference>
<dbReference type="Proteomes" id="UP000677244">
    <property type="component" value="Unassembled WGS sequence"/>
</dbReference>
<evidence type="ECO:0000256" key="2">
    <source>
        <dbReference type="ARBA" id="ARBA00023125"/>
    </source>
</evidence>
<dbReference type="SUPFAM" id="SSF46689">
    <property type="entry name" value="Homeodomain-like"/>
    <property type="match status" value="1"/>
</dbReference>
<dbReference type="InterPro" id="IPR054015">
    <property type="entry name" value="ExsA-like_N"/>
</dbReference>
<gene>
    <name evidence="5" type="ORF">J7I42_29580</name>
</gene>
<organism evidence="5 6">
    <name type="scientific">Niastella soli</name>
    <dbReference type="NCBI Taxonomy" id="2821487"/>
    <lineage>
        <taxon>Bacteria</taxon>
        <taxon>Pseudomonadati</taxon>
        <taxon>Bacteroidota</taxon>
        <taxon>Chitinophagia</taxon>
        <taxon>Chitinophagales</taxon>
        <taxon>Chitinophagaceae</taxon>
        <taxon>Niastella</taxon>
    </lineage>
</organism>
<feature type="domain" description="HTH araC/xylS-type" evidence="4">
    <location>
        <begin position="164"/>
        <end position="262"/>
    </location>
</feature>
<dbReference type="SUPFAM" id="SSF51215">
    <property type="entry name" value="Regulatory protein AraC"/>
    <property type="match status" value="1"/>
</dbReference>
<keyword evidence="6" id="KW-1185">Reference proteome</keyword>
<comment type="caution">
    <text evidence="5">The sequence shown here is derived from an EMBL/GenBank/DDBJ whole genome shotgun (WGS) entry which is preliminary data.</text>
</comment>
<dbReference type="InterPro" id="IPR018060">
    <property type="entry name" value="HTH_AraC"/>
</dbReference>
<dbReference type="PROSITE" id="PS01124">
    <property type="entry name" value="HTH_ARAC_FAMILY_2"/>
    <property type="match status" value="1"/>
</dbReference>
<name>A0ABS3Z416_9BACT</name>
<keyword evidence="3" id="KW-0804">Transcription</keyword>
<dbReference type="PANTHER" id="PTHR43280">
    <property type="entry name" value="ARAC-FAMILY TRANSCRIPTIONAL REGULATOR"/>
    <property type="match status" value="1"/>
</dbReference>
<dbReference type="Pfam" id="PF12833">
    <property type="entry name" value="HTH_18"/>
    <property type="match status" value="1"/>
</dbReference>
<protein>
    <submittedName>
        <fullName evidence="5">Helix-turn-helix transcriptional regulator</fullName>
    </submittedName>
</protein>
<dbReference type="InterPro" id="IPR009057">
    <property type="entry name" value="Homeodomain-like_sf"/>
</dbReference>
<evidence type="ECO:0000256" key="1">
    <source>
        <dbReference type="ARBA" id="ARBA00023015"/>
    </source>
</evidence>
<evidence type="ECO:0000259" key="4">
    <source>
        <dbReference type="PROSITE" id="PS01124"/>
    </source>
</evidence>
<dbReference type="InterPro" id="IPR037923">
    <property type="entry name" value="HTH-like"/>
</dbReference>
<dbReference type="Gene3D" id="1.10.10.60">
    <property type="entry name" value="Homeodomain-like"/>
    <property type="match status" value="1"/>
</dbReference>
<proteinExistence type="predicted"/>
<dbReference type="PANTHER" id="PTHR43280:SF2">
    <property type="entry name" value="HTH-TYPE TRANSCRIPTIONAL REGULATOR EXSA"/>
    <property type="match status" value="1"/>
</dbReference>
<keyword evidence="2" id="KW-0238">DNA-binding</keyword>
<keyword evidence="1" id="KW-0805">Transcription regulation</keyword>
<dbReference type="EMBL" id="JAGHKO010000014">
    <property type="protein sequence ID" value="MBO9204477.1"/>
    <property type="molecule type" value="Genomic_DNA"/>
</dbReference>
<evidence type="ECO:0000256" key="3">
    <source>
        <dbReference type="ARBA" id="ARBA00023163"/>
    </source>
</evidence>
<accession>A0ABS3Z416</accession>
<evidence type="ECO:0000313" key="6">
    <source>
        <dbReference type="Proteomes" id="UP000677244"/>
    </source>
</evidence>
<reference evidence="5 6" key="1">
    <citation type="submission" date="2021-03" db="EMBL/GenBank/DDBJ databases">
        <title>Assistant Professor.</title>
        <authorList>
            <person name="Huq M.A."/>
        </authorList>
    </citation>
    <scope>NUCLEOTIDE SEQUENCE [LARGE SCALE GENOMIC DNA]</scope>
    <source>
        <strain evidence="5 6">MAH-29</strain>
    </source>
</reference>
<dbReference type="Pfam" id="PF22200">
    <property type="entry name" value="ExsA_N"/>
    <property type="match status" value="1"/>
</dbReference>
<evidence type="ECO:0000313" key="5">
    <source>
        <dbReference type="EMBL" id="MBO9204477.1"/>
    </source>
</evidence>
<sequence>MDIEKIHSCYLGPGISPEHLIPEHYFMYLLQGTYIAYDGEKKYISNPGDAIIARKNHLIRYTKNKVDNEFHKIVIALDEPFLRSFLEKHPYRPGVFDNDDSILLVETNALVRNFVNSLEPYYKGAEKLDPDFADVKREELLIILLKQNPAWAQVFFNFSIPQRIDLAAFMNKNFRFNIKLEQFAFLTGRSLSTFKRDFNKIFNEMPGTWLTRKRLEEAHFQIKNKNKKPGDIYLEVGFENLSHFSYAFKKQFGKSPVEVQKAE</sequence>